<reference evidence="1" key="2">
    <citation type="submission" date="2023-05" db="EMBL/GenBank/DDBJ databases">
        <authorList>
            <person name="Fouks B."/>
        </authorList>
    </citation>
    <scope>NUCLEOTIDE SEQUENCE</scope>
    <source>
        <strain evidence="1">Stay&amp;Tobe</strain>
        <tissue evidence="1">Testes</tissue>
    </source>
</reference>
<feature type="non-terminal residue" evidence="1">
    <location>
        <position position="1"/>
    </location>
</feature>
<evidence type="ECO:0000313" key="2">
    <source>
        <dbReference type="Proteomes" id="UP001233999"/>
    </source>
</evidence>
<organism evidence="1 2">
    <name type="scientific">Diploptera punctata</name>
    <name type="common">Pacific beetle cockroach</name>
    <dbReference type="NCBI Taxonomy" id="6984"/>
    <lineage>
        <taxon>Eukaryota</taxon>
        <taxon>Metazoa</taxon>
        <taxon>Ecdysozoa</taxon>
        <taxon>Arthropoda</taxon>
        <taxon>Hexapoda</taxon>
        <taxon>Insecta</taxon>
        <taxon>Pterygota</taxon>
        <taxon>Neoptera</taxon>
        <taxon>Polyneoptera</taxon>
        <taxon>Dictyoptera</taxon>
        <taxon>Blattodea</taxon>
        <taxon>Blaberoidea</taxon>
        <taxon>Blaberidae</taxon>
        <taxon>Diplopterinae</taxon>
        <taxon>Diploptera</taxon>
    </lineage>
</organism>
<comment type="caution">
    <text evidence="1">The sequence shown here is derived from an EMBL/GenBank/DDBJ whole genome shotgun (WGS) entry which is preliminary data.</text>
</comment>
<sequence length="53" mass="6067">LFIKDIVNSVKRNSSKLCPIMLNSCFTMPKEWKTVNMNCAKNCNLSQHVHTAK</sequence>
<reference evidence="1" key="1">
    <citation type="journal article" date="2023" name="IScience">
        <title>Live-bearing cockroach genome reveals convergent evolutionary mechanisms linked to viviparity in insects and beyond.</title>
        <authorList>
            <person name="Fouks B."/>
            <person name="Harrison M.C."/>
            <person name="Mikhailova A.A."/>
            <person name="Marchal E."/>
            <person name="English S."/>
            <person name="Carruthers M."/>
            <person name="Jennings E.C."/>
            <person name="Chiamaka E.L."/>
            <person name="Frigard R.A."/>
            <person name="Pippel M."/>
            <person name="Attardo G.M."/>
            <person name="Benoit J.B."/>
            <person name="Bornberg-Bauer E."/>
            <person name="Tobe S.S."/>
        </authorList>
    </citation>
    <scope>NUCLEOTIDE SEQUENCE</scope>
    <source>
        <strain evidence="1">Stay&amp;Tobe</strain>
    </source>
</reference>
<gene>
    <name evidence="1" type="ORF">L9F63_017572</name>
</gene>
<dbReference type="EMBL" id="JASPKZ010005274">
    <property type="protein sequence ID" value="KAJ9589133.1"/>
    <property type="molecule type" value="Genomic_DNA"/>
</dbReference>
<feature type="non-terminal residue" evidence="1">
    <location>
        <position position="53"/>
    </location>
</feature>
<accession>A0AAD8A0C5</accession>
<dbReference type="Proteomes" id="UP001233999">
    <property type="component" value="Unassembled WGS sequence"/>
</dbReference>
<dbReference type="AlphaFoldDB" id="A0AAD8A0C5"/>
<protein>
    <submittedName>
        <fullName evidence="1">Uncharacterized protein</fullName>
    </submittedName>
</protein>
<proteinExistence type="predicted"/>
<name>A0AAD8A0C5_DIPPU</name>
<evidence type="ECO:0000313" key="1">
    <source>
        <dbReference type="EMBL" id="KAJ9589133.1"/>
    </source>
</evidence>
<keyword evidence="2" id="KW-1185">Reference proteome</keyword>